<dbReference type="InterPro" id="IPR001610">
    <property type="entry name" value="PAC"/>
</dbReference>
<dbReference type="GO" id="GO:0005524">
    <property type="term" value="F:ATP binding"/>
    <property type="evidence" value="ECO:0007669"/>
    <property type="project" value="UniProtKB-KW"/>
</dbReference>
<feature type="domain" description="PAC" evidence="12">
    <location>
        <begin position="151"/>
        <end position="203"/>
    </location>
</feature>
<accession>A0A3S0W403</accession>
<dbReference type="Gene3D" id="3.30.565.10">
    <property type="entry name" value="Histidine kinase-like ATPase, C-terminal domain"/>
    <property type="match status" value="1"/>
</dbReference>
<dbReference type="EMBL" id="RYZZ01000029">
    <property type="protein sequence ID" value="RUQ27220.1"/>
    <property type="molecule type" value="Genomic_DNA"/>
</dbReference>
<keyword evidence="9" id="KW-1133">Transmembrane helix</keyword>
<evidence type="ECO:0000256" key="7">
    <source>
        <dbReference type="ARBA" id="ARBA00022840"/>
    </source>
</evidence>
<dbReference type="Pfam" id="PF00512">
    <property type="entry name" value="HisKA"/>
    <property type="match status" value="1"/>
</dbReference>
<dbReference type="PRINTS" id="PR00344">
    <property type="entry name" value="BCTRLSENSOR"/>
</dbReference>
<gene>
    <name evidence="13" type="ORF">ELQ35_16695</name>
</gene>
<dbReference type="PANTHER" id="PTHR43065:SF34">
    <property type="entry name" value="SPORULATION KINASE A"/>
    <property type="match status" value="1"/>
</dbReference>
<dbReference type="Pfam" id="PF00989">
    <property type="entry name" value="PAS"/>
    <property type="match status" value="1"/>
</dbReference>
<evidence type="ECO:0000259" key="12">
    <source>
        <dbReference type="PROSITE" id="PS50113"/>
    </source>
</evidence>
<keyword evidence="3" id="KW-0597">Phosphoprotein</keyword>
<keyword evidence="9" id="KW-0472">Membrane</keyword>
<keyword evidence="9" id="KW-0812">Transmembrane</keyword>
<dbReference type="OrthoDB" id="9815750at2"/>
<dbReference type="SMART" id="SM00086">
    <property type="entry name" value="PAC"/>
    <property type="match status" value="1"/>
</dbReference>
<evidence type="ECO:0000256" key="9">
    <source>
        <dbReference type="SAM" id="Phobius"/>
    </source>
</evidence>
<feature type="domain" description="Histidine kinase" evidence="10">
    <location>
        <begin position="224"/>
        <end position="428"/>
    </location>
</feature>
<reference evidence="13 14" key="1">
    <citation type="submission" date="2018-12" db="EMBL/GenBank/DDBJ databases">
        <title>Bacillus chawlae sp. nov., Bacillus glennii sp. nov., and Bacillus saganii sp. nov. Isolated from the Vehicle Assembly Building at Kennedy Space Center where the Viking Spacecraft were Assembled.</title>
        <authorList>
            <person name="Seuylemezian A."/>
            <person name="Vaishampayan P."/>
        </authorList>
    </citation>
    <scope>NUCLEOTIDE SEQUENCE [LARGE SCALE GENOMIC DNA]</scope>
    <source>
        <strain evidence="13 14">L5</strain>
    </source>
</reference>
<dbReference type="GO" id="GO:0000155">
    <property type="term" value="F:phosphorelay sensor kinase activity"/>
    <property type="evidence" value="ECO:0007669"/>
    <property type="project" value="InterPro"/>
</dbReference>
<dbReference type="InterPro" id="IPR000700">
    <property type="entry name" value="PAS-assoc_C"/>
</dbReference>
<comment type="caution">
    <text evidence="13">The sequence shown here is derived from an EMBL/GenBank/DDBJ whole genome shotgun (WGS) entry which is preliminary data.</text>
</comment>
<dbReference type="SUPFAM" id="SSF47384">
    <property type="entry name" value="Homodimeric domain of signal transducing histidine kinase"/>
    <property type="match status" value="1"/>
</dbReference>
<name>A0A3S0W403_9BACI</name>
<feature type="transmembrane region" description="Helical" evidence="9">
    <location>
        <begin position="40"/>
        <end position="57"/>
    </location>
</feature>
<feature type="domain" description="PAS" evidence="11">
    <location>
        <begin position="77"/>
        <end position="148"/>
    </location>
</feature>
<dbReference type="InterPro" id="IPR036890">
    <property type="entry name" value="HATPase_C_sf"/>
</dbReference>
<evidence type="ECO:0000256" key="4">
    <source>
        <dbReference type="ARBA" id="ARBA00022679"/>
    </source>
</evidence>
<evidence type="ECO:0000313" key="13">
    <source>
        <dbReference type="EMBL" id="RUQ27220.1"/>
    </source>
</evidence>
<dbReference type="PROSITE" id="PS50112">
    <property type="entry name" value="PAS"/>
    <property type="match status" value="1"/>
</dbReference>
<evidence type="ECO:0000256" key="8">
    <source>
        <dbReference type="ARBA" id="ARBA00023012"/>
    </source>
</evidence>
<evidence type="ECO:0000256" key="5">
    <source>
        <dbReference type="ARBA" id="ARBA00022741"/>
    </source>
</evidence>
<keyword evidence="6" id="KW-0418">Kinase</keyword>
<dbReference type="InterPro" id="IPR013767">
    <property type="entry name" value="PAS_fold"/>
</dbReference>
<dbReference type="InterPro" id="IPR035965">
    <property type="entry name" value="PAS-like_dom_sf"/>
</dbReference>
<proteinExistence type="predicted"/>
<evidence type="ECO:0000256" key="6">
    <source>
        <dbReference type="ARBA" id="ARBA00022777"/>
    </source>
</evidence>
<evidence type="ECO:0000313" key="14">
    <source>
        <dbReference type="Proteomes" id="UP000267430"/>
    </source>
</evidence>
<dbReference type="InterPro" id="IPR036097">
    <property type="entry name" value="HisK_dim/P_sf"/>
</dbReference>
<dbReference type="SMART" id="SM00387">
    <property type="entry name" value="HATPase_c"/>
    <property type="match status" value="1"/>
</dbReference>
<dbReference type="Gene3D" id="1.10.287.130">
    <property type="match status" value="1"/>
</dbReference>
<evidence type="ECO:0000256" key="2">
    <source>
        <dbReference type="ARBA" id="ARBA00012438"/>
    </source>
</evidence>
<dbReference type="InterPro" id="IPR005467">
    <property type="entry name" value="His_kinase_dom"/>
</dbReference>
<dbReference type="CDD" id="cd00075">
    <property type="entry name" value="HATPase"/>
    <property type="match status" value="1"/>
</dbReference>
<keyword evidence="8" id="KW-0902">Two-component regulatory system</keyword>
<evidence type="ECO:0000259" key="10">
    <source>
        <dbReference type="PROSITE" id="PS50109"/>
    </source>
</evidence>
<dbReference type="CDD" id="cd00082">
    <property type="entry name" value="HisKA"/>
    <property type="match status" value="1"/>
</dbReference>
<dbReference type="PANTHER" id="PTHR43065">
    <property type="entry name" value="SENSOR HISTIDINE KINASE"/>
    <property type="match status" value="1"/>
</dbReference>
<dbReference type="EC" id="2.7.13.3" evidence="2"/>
<dbReference type="Pfam" id="PF02518">
    <property type="entry name" value="HATPase_c"/>
    <property type="match status" value="1"/>
</dbReference>
<dbReference type="AlphaFoldDB" id="A0A3S0W403"/>
<dbReference type="InterPro" id="IPR003661">
    <property type="entry name" value="HisK_dim/P_dom"/>
</dbReference>
<dbReference type="RefSeq" id="WP_126866212.1">
    <property type="nucleotide sequence ID" value="NZ_JAUSTX010000011.1"/>
</dbReference>
<dbReference type="PROSITE" id="PS50109">
    <property type="entry name" value="HIS_KIN"/>
    <property type="match status" value="1"/>
</dbReference>
<organism evidence="13 14">
    <name type="scientific">Peribacillus cavernae</name>
    <dbReference type="NCBI Taxonomy" id="1674310"/>
    <lineage>
        <taxon>Bacteria</taxon>
        <taxon>Bacillati</taxon>
        <taxon>Bacillota</taxon>
        <taxon>Bacilli</taxon>
        <taxon>Bacillales</taxon>
        <taxon>Bacillaceae</taxon>
        <taxon>Peribacillus</taxon>
    </lineage>
</organism>
<evidence type="ECO:0000256" key="1">
    <source>
        <dbReference type="ARBA" id="ARBA00000085"/>
    </source>
</evidence>
<dbReference type="Proteomes" id="UP000267430">
    <property type="component" value="Unassembled WGS sequence"/>
</dbReference>
<sequence length="430" mass="49247">MLEKYKGRIISTSIFVGAVILWNSIYYGYYNYPINLPMDIIYTIFIAALVWWLSSYYDKSKLLLTNLSLSEEKYKKLSESTSYVFDNLNETVFQIDRHGNFTLLNPAWETLTGFTIKESLDNNIFLYVYPEDRSLITQQALTHFAKKTIAVKEEVRFRKKDGGFIWLELNAKLSYDVEGHFDSSVGTLTDIMDWITSERELLELNENLSIQSEKMAVVTQMSAAIAHEVRNPLTSISGFIQLLKEHKQLNEEYIDVVFSEIERIELVLSEMLVLSKPQILSFTKFDLAKAIDHVVALIRTEANMKSIELELHASSRPIWVFGEENRLKQVFINIIKNAIEAIDTGGNIQIYYAEDKEFVSVYIKDNGAGIPKDILNMIGQPFYTSKEKGTGLGLTICFKIIESHNGKIHITSESGIGTTFEVILPRYIEK</sequence>
<dbReference type="SMART" id="SM00091">
    <property type="entry name" value="PAS"/>
    <property type="match status" value="1"/>
</dbReference>
<evidence type="ECO:0000256" key="3">
    <source>
        <dbReference type="ARBA" id="ARBA00022553"/>
    </source>
</evidence>
<evidence type="ECO:0000259" key="11">
    <source>
        <dbReference type="PROSITE" id="PS50112"/>
    </source>
</evidence>
<dbReference type="CDD" id="cd00130">
    <property type="entry name" value="PAS"/>
    <property type="match status" value="1"/>
</dbReference>
<keyword evidence="5" id="KW-0547">Nucleotide-binding</keyword>
<dbReference type="NCBIfam" id="TIGR00229">
    <property type="entry name" value="sensory_box"/>
    <property type="match status" value="1"/>
</dbReference>
<dbReference type="SUPFAM" id="SSF55785">
    <property type="entry name" value="PYP-like sensor domain (PAS domain)"/>
    <property type="match status" value="1"/>
</dbReference>
<dbReference type="GO" id="GO:0006355">
    <property type="term" value="P:regulation of DNA-templated transcription"/>
    <property type="evidence" value="ECO:0007669"/>
    <property type="project" value="InterPro"/>
</dbReference>
<dbReference type="Gene3D" id="3.30.450.20">
    <property type="entry name" value="PAS domain"/>
    <property type="match status" value="1"/>
</dbReference>
<keyword evidence="4" id="KW-0808">Transferase</keyword>
<dbReference type="PROSITE" id="PS50113">
    <property type="entry name" value="PAC"/>
    <property type="match status" value="1"/>
</dbReference>
<dbReference type="InterPro" id="IPR000014">
    <property type="entry name" value="PAS"/>
</dbReference>
<dbReference type="SMART" id="SM00388">
    <property type="entry name" value="HisKA"/>
    <property type="match status" value="1"/>
</dbReference>
<keyword evidence="7" id="KW-0067">ATP-binding</keyword>
<keyword evidence="14" id="KW-1185">Reference proteome</keyword>
<dbReference type="SUPFAM" id="SSF55874">
    <property type="entry name" value="ATPase domain of HSP90 chaperone/DNA topoisomerase II/histidine kinase"/>
    <property type="match status" value="1"/>
</dbReference>
<protein>
    <recommendedName>
        <fullName evidence="2">histidine kinase</fullName>
        <ecNumber evidence="2">2.7.13.3</ecNumber>
    </recommendedName>
</protein>
<comment type="catalytic activity">
    <reaction evidence="1">
        <text>ATP + protein L-histidine = ADP + protein N-phospho-L-histidine.</text>
        <dbReference type="EC" id="2.7.13.3"/>
    </reaction>
</comment>
<feature type="transmembrane region" description="Helical" evidence="9">
    <location>
        <begin position="9"/>
        <end position="28"/>
    </location>
</feature>
<dbReference type="InterPro" id="IPR003594">
    <property type="entry name" value="HATPase_dom"/>
</dbReference>
<dbReference type="InterPro" id="IPR004358">
    <property type="entry name" value="Sig_transdc_His_kin-like_C"/>
</dbReference>